<comment type="caution">
    <text evidence="1">The sequence shown here is derived from an EMBL/GenBank/DDBJ whole genome shotgun (WGS) entry which is preliminary data.</text>
</comment>
<protein>
    <submittedName>
        <fullName evidence="1">Uncharacterized protein</fullName>
    </submittedName>
</protein>
<evidence type="ECO:0000313" key="2">
    <source>
        <dbReference type="Proteomes" id="UP001148786"/>
    </source>
</evidence>
<evidence type="ECO:0000313" key="1">
    <source>
        <dbReference type="EMBL" id="KAJ3497055.1"/>
    </source>
</evidence>
<accession>A0A9W8JNY6</accession>
<sequence>MTRPTRWLSKTELDYEAEAVDRLEHHARSSRLLDLEGVGYLHPVRVYEDCLVVGVAPAHLPACARTHSPFLVPPPASRSSPTAQPVRAPHFAPPRLVQQLVFGSQLHVSTPPPCQSRTYLHILTLEETLPSPLPSLNLPSLSSVPEPNS</sequence>
<name>A0A9W8JNY6_9AGAR</name>
<proteinExistence type="predicted"/>
<keyword evidence="2" id="KW-1185">Reference proteome</keyword>
<dbReference type="AlphaFoldDB" id="A0A9W8JNY6"/>
<dbReference type="EMBL" id="JANKHO010001893">
    <property type="protein sequence ID" value="KAJ3497055.1"/>
    <property type="molecule type" value="Genomic_DNA"/>
</dbReference>
<organism evidence="1 2">
    <name type="scientific">Agrocybe chaxingu</name>
    <dbReference type="NCBI Taxonomy" id="84603"/>
    <lineage>
        <taxon>Eukaryota</taxon>
        <taxon>Fungi</taxon>
        <taxon>Dikarya</taxon>
        <taxon>Basidiomycota</taxon>
        <taxon>Agaricomycotina</taxon>
        <taxon>Agaricomycetes</taxon>
        <taxon>Agaricomycetidae</taxon>
        <taxon>Agaricales</taxon>
        <taxon>Agaricineae</taxon>
        <taxon>Strophariaceae</taxon>
        <taxon>Agrocybe</taxon>
    </lineage>
</organism>
<dbReference type="Proteomes" id="UP001148786">
    <property type="component" value="Unassembled WGS sequence"/>
</dbReference>
<reference evidence="1" key="1">
    <citation type="submission" date="2022-07" db="EMBL/GenBank/DDBJ databases">
        <title>Genome Sequence of Agrocybe chaxingu.</title>
        <authorList>
            <person name="Buettner E."/>
        </authorList>
    </citation>
    <scope>NUCLEOTIDE SEQUENCE</scope>
    <source>
        <strain evidence="1">MP-N11</strain>
    </source>
</reference>
<gene>
    <name evidence="1" type="ORF">NLJ89_g10400</name>
</gene>